<protein>
    <recommendedName>
        <fullName evidence="8">Zinc transporter</fullName>
    </recommendedName>
</protein>
<dbReference type="Pfam" id="PF01545">
    <property type="entry name" value="Cation_efflux"/>
    <property type="match status" value="1"/>
</dbReference>
<feature type="compositionally biased region" description="Polar residues" evidence="9">
    <location>
        <begin position="92"/>
        <end position="101"/>
    </location>
</feature>
<evidence type="ECO:0000256" key="2">
    <source>
        <dbReference type="ARBA" id="ARBA00008873"/>
    </source>
</evidence>
<keyword evidence="8" id="KW-0256">Endoplasmic reticulum</keyword>
<evidence type="ECO:0000256" key="9">
    <source>
        <dbReference type="SAM" id="MobiDB-lite"/>
    </source>
</evidence>
<evidence type="ECO:0000256" key="10">
    <source>
        <dbReference type="SAM" id="Phobius"/>
    </source>
</evidence>
<evidence type="ECO:0000256" key="3">
    <source>
        <dbReference type="ARBA" id="ARBA00022448"/>
    </source>
</evidence>
<evidence type="ECO:0000313" key="13">
    <source>
        <dbReference type="Proteomes" id="UP001590950"/>
    </source>
</evidence>
<dbReference type="Gene3D" id="1.20.1510.10">
    <property type="entry name" value="Cation efflux protein transmembrane domain"/>
    <property type="match status" value="2"/>
</dbReference>
<evidence type="ECO:0000256" key="6">
    <source>
        <dbReference type="ARBA" id="ARBA00023065"/>
    </source>
</evidence>
<feature type="transmembrane region" description="Helical" evidence="10">
    <location>
        <begin position="600"/>
        <end position="618"/>
    </location>
</feature>
<evidence type="ECO:0000256" key="5">
    <source>
        <dbReference type="ARBA" id="ARBA00022989"/>
    </source>
</evidence>
<comment type="similarity">
    <text evidence="2 8">Belongs to the cation diffusion facilitator (CDF) transporter (TC 2.A.4) family. SLC30A subfamily.</text>
</comment>
<keyword evidence="6 8" id="KW-0406">Ion transport</keyword>
<feature type="compositionally biased region" description="Basic and acidic residues" evidence="9">
    <location>
        <begin position="701"/>
        <end position="726"/>
    </location>
</feature>
<gene>
    <name evidence="12" type="ORF">N7G274_004833</name>
</gene>
<evidence type="ECO:0000259" key="11">
    <source>
        <dbReference type="Pfam" id="PF01545"/>
    </source>
</evidence>
<feature type="transmembrane region" description="Helical" evidence="10">
    <location>
        <begin position="490"/>
        <end position="508"/>
    </location>
</feature>
<dbReference type="InterPro" id="IPR045316">
    <property type="entry name" value="Msc2-like"/>
</dbReference>
<organism evidence="12 13">
    <name type="scientific">Stereocaulon virgatum</name>
    <dbReference type="NCBI Taxonomy" id="373712"/>
    <lineage>
        <taxon>Eukaryota</taxon>
        <taxon>Fungi</taxon>
        <taxon>Dikarya</taxon>
        <taxon>Ascomycota</taxon>
        <taxon>Pezizomycotina</taxon>
        <taxon>Lecanoromycetes</taxon>
        <taxon>OSLEUM clade</taxon>
        <taxon>Lecanoromycetidae</taxon>
        <taxon>Lecanorales</taxon>
        <taxon>Lecanorineae</taxon>
        <taxon>Stereocaulaceae</taxon>
        <taxon>Stereocaulon</taxon>
    </lineage>
</organism>
<evidence type="ECO:0000313" key="12">
    <source>
        <dbReference type="EMBL" id="KAL2042344.1"/>
    </source>
</evidence>
<evidence type="ECO:0000256" key="4">
    <source>
        <dbReference type="ARBA" id="ARBA00022692"/>
    </source>
</evidence>
<reference evidence="12 13" key="1">
    <citation type="submission" date="2024-09" db="EMBL/GenBank/DDBJ databases">
        <title>Rethinking Asexuality: The Enigmatic Case of Functional Sexual Genes in Lepraria (Stereocaulaceae).</title>
        <authorList>
            <person name="Doellman M."/>
            <person name="Sun Y."/>
            <person name="Barcenas-Pena A."/>
            <person name="Lumbsch H.T."/>
            <person name="Grewe F."/>
        </authorList>
    </citation>
    <scope>NUCLEOTIDE SEQUENCE [LARGE SCALE GENOMIC DNA]</scope>
    <source>
        <strain evidence="12 13">Mercado 3170</strain>
    </source>
</reference>
<feature type="domain" description="Cation efflux protein transmembrane" evidence="11">
    <location>
        <begin position="569"/>
        <end position="878"/>
    </location>
</feature>
<accession>A0ABR4A8X7</accession>
<sequence>MATYALPPTINGHSHTGIHHDHSHSRKPPVQRSPLNSASFNGGYQMNGGSPTNDFLRQQMLPPHQHHKSADRLHESRQEQTPPSFNLPLPHTSFSTLTAGRSKSMERRKSVGLPTHLQLERDGHGYGFPAATTTQRFRASSIGPGESVKSITTAEAVSSILVPLPYVLASLAFEALLTAQSKTSDLPQPVQLDPYAIQEWRLVCSLTSVTLVLVGLKGKTWRPAASLDRRKKSLGGVEEVEKSRLGDIARRTAGRILTVGLPFYATAKLGAPRVGLVMLAGLASNVLAIEDQATDLTRLRGWKRLLTHRRWTIGAILFQLMCDLAGLTNQFGAVDLMLGYIALGLSVLVLPPPFPSARPRMSVVTSSSPVSEYKTSAVLTTPWEAPPQLASKSSKTHIISPMISSPRDVNLTLLSGVVIGILGFIVSLFFTQGSESLSFKQIHWEILSGSAAALVLTTAEPSSLRSNKGLGLVLGSLISSFPFTQLGGNLWSSFAYQSVLVGISFVALKRDTHTASSIPSRSSHHHHSAAKPNSIEHGQMSRFSALLIQSVPPWPLLHSILAEKDSRRIFYFMCLNFGFMLVQTFYGLVTGSLGLLSDSIHMFFDCLALVVGLCAAVMSKWPPSERFPYGYGKMDTLAGFANGIFLMLISVEIIYEAIERLADGARITQLGELLTVSTLGLVVNIVGLTAFGHAHHGHSHGGHDHGGHDHEDHSHTGHDHAADHSHHDHSHHNHSQHDHPHHDHSHHSHDQSPSKNDPPNGIPSHSHLHDHLSAGATPSPSDHSSFPATPSKPINPNSHIHSHDAHSHKHHDHGNENMEGIFLHVLADTLGSVAVVISTILIHYTDWSGFDPLASCLIAILIFASAVPLVKSSARKLLLTVPANTEYDLKEALAGLAGLRGVVGYAVPKFWLEEGESRKVLGVIHVIAHRGADLEDVKERALAFLAGSHMEVVIQVEREGDGRCWCKAVK</sequence>
<feature type="compositionally biased region" description="Polar residues" evidence="9">
    <location>
        <begin position="776"/>
        <end position="797"/>
    </location>
</feature>
<dbReference type="Proteomes" id="UP001590950">
    <property type="component" value="Unassembled WGS sequence"/>
</dbReference>
<dbReference type="CDD" id="cd22541">
    <property type="entry name" value="SP5_N"/>
    <property type="match status" value="1"/>
</dbReference>
<evidence type="ECO:0000256" key="8">
    <source>
        <dbReference type="RuleBase" id="RU369017"/>
    </source>
</evidence>
<keyword evidence="13" id="KW-1185">Reference proteome</keyword>
<name>A0ABR4A8X7_9LECA</name>
<feature type="compositionally biased region" description="Polar residues" evidence="9">
    <location>
        <begin position="33"/>
        <end position="56"/>
    </location>
</feature>
<keyword evidence="3 8" id="KW-0813">Transport</keyword>
<dbReference type="PANTHER" id="PTHR45755:SF4">
    <property type="entry name" value="ZINC TRANSPORTER 7"/>
    <property type="match status" value="1"/>
</dbReference>
<dbReference type="EMBL" id="JBEFKJ010000014">
    <property type="protein sequence ID" value="KAL2042344.1"/>
    <property type="molecule type" value="Genomic_DNA"/>
</dbReference>
<feature type="compositionally biased region" description="Basic and acidic residues" evidence="9">
    <location>
        <begin position="68"/>
        <end position="78"/>
    </location>
</feature>
<feature type="region of interest" description="Disordered" evidence="9">
    <location>
        <begin position="1"/>
        <end position="125"/>
    </location>
</feature>
<dbReference type="InterPro" id="IPR058533">
    <property type="entry name" value="Cation_efflux_TM"/>
</dbReference>
<proteinExistence type="inferred from homology"/>
<feature type="transmembrane region" description="Helical" evidence="10">
    <location>
        <begin position="639"/>
        <end position="658"/>
    </location>
</feature>
<comment type="subcellular location">
    <subcellularLocation>
        <location evidence="8">Endoplasmic reticulum membrane</location>
        <topology evidence="8">Multi-pass membrane protein</topology>
    </subcellularLocation>
    <subcellularLocation>
        <location evidence="1">Membrane</location>
        <topology evidence="1">Multi-pass membrane protein</topology>
    </subcellularLocation>
</comment>
<comment type="caution">
    <text evidence="12">The sequence shown here is derived from an EMBL/GenBank/DDBJ whole genome shotgun (WGS) entry which is preliminary data.</text>
</comment>
<keyword evidence="7 10" id="KW-0472">Membrane</keyword>
<dbReference type="NCBIfam" id="TIGR01297">
    <property type="entry name" value="CDF"/>
    <property type="match status" value="1"/>
</dbReference>
<evidence type="ECO:0000256" key="7">
    <source>
        <dbReference type="ARBA" id="ARBA00023136"/>
    </source>
</evidence>
<feature type="transmembrane region" description="Helical" evidence="10">
    <location>
        <begin position="670"/>
        <end position="691"/>
    </location>
</feature>
<feature type="transmembrane region" description="Helical" evidence="10">
    <location>
        <begin position="569"/>
        <end position="588"/>
    </location>
</feature>
<dbReference type="SUPFAM" id="SSF161111">
    <property type="entry name" value="Cation efflux protein transmembrane domain-like"/>
    <property type="match status" value="1"/>
</dbReference>
<feature type="transmembrane region" description="Helical" evidence="10">
    <location>
        <begin position="411"/>
        <end position="430"/>
    </location>
</feature>
<feature type="transmembrane region" description="Helical" evidence="10">
    <location>
        <begin position="333"/>
        <end position="351"/>
    </location>
</feature>
<dbReference type="PANTHER" id="PTHR45755">
    <property type="match status" value="1"/>
</dbReference>
<feature type="transmembrane region" description="Helical" evidence="10">
    <location>
        <begin position="821"/>
        <end position="844"/>
    </location>
</feature>
<evidence type="ECO:0000256" key="1">
    <source>
        <dbReference type="ARBA" id="ARBA00004141"/>
    </source>
</evidence>
<feature type="transmembrane region" description="Helical" evidence="10">
    <location>
        <begin position="850"/>
        <end position="870"/>
    </location>
</feature>
<keyword evidence="4 10" id="KW-0812">Transmembrane</keyword>
<dbReference type="InterPro" id="IPR027469">
    <property type="entry name" value="Cation_efflux_TMD_sf"/>
</dbReference>
<feature type="region of interest" description="Disordered" evidence="9">
    <location>
        <begin position="695"/>
        <end position="813"/>
    </location>
</feature>
<dbReference type="InterPro" id="IPR002524">
    <property type="entry name" value="Cation_efflux"/>
</dbReference>
<keyword evidence="5 10" id="KW-1133">Transmembrane helix</keyword>
<comment type="function">
    <text evidence="8">Functions as a zinc transporter.</text>
</comment>